<protein>
    <submittedName>
        <fullName evidence="2">Uncharacterized protein</fullName>
    </submittedName>
</protein>
<accession>A0A7S2S3F1</accession>
<gene>
    <name evidence="2" type="ORF">QSP1433_LOCUS9864</name>
</gene>
<dbReference type="AlphaFoldDB" id="A0A7S2S3F1"/>
<proteinExistence type="predicted"/>
<organism evidence="2">
    <name type="scientific">Mucochytrium quahogii</name>
    <dbReference type="NCBI Taxonomy" id="96639"/>
    <lineage>
        <taxon>Eukaryota</taxon>
        <taxon>Sar</taxon>
        <taxon>Stramenopiles</taxon>
        <taxon>Bigyra</taxon>
        <taxon>Labyrinthulomycetes</taxon>
        <taxon>Thraustochytrida</taxon>
        <taxon>Thraustochytriidae</taxon>
        <taxon>Mucochytrium</taxon>
    </lineage>
</organism>
<feature type="region of interest" description="Disordered" evidence="1">
    <location>
        <begin position="1"/>
        <end position="21"/>
    </location>
</feature>
<sequence>MASSDSDSSGASSRSSGSVSANSALEVGRVVLSSFSIVREKKIKEDVKELIGRDELQRIVKECKALYKQGKGKALYRTPSQTREIACNEIEPYLEKVNQRLASRYVPVAIVLDSTYSNFLSSHPTYFLSVLSA</sequence>
<evidence type="ECO:0000313" key="2">
    <source>
        <dbReference type="EMBL" id="CAD9688388.1"/>
    </source>
</evidence>
<evidence type="ECO:0000256" key="1">
    <source>
        <dbReference type="SAM" id="MobiDB-lite"/>
    </source>
</evidence>
<reference evidence="2" key="1">
    <citation type="submission" date="2021-01" db="EMBL/GenBank/DDBJ databases">
        <authorList>
            <person name="Corre E."/>
            <person name="Pelletier E."/>
            <person name="Niang G."/>
            <person name="Scheremetjew M."/>
            <person name="Finn R."/>
            <person name="Kale V."/>
            <person name="Holt S."/>
            <person name="Cochrane G."/>
            <person name="Meng A."/>
            <person name="Brown T."/>
            <person name="Cohen L."/>
        </authorList>
    </citation>
    <scope>NUCLEOTIDE SEQUENCE</scope>
    <source>
        <strain evidence="2">NY070348D</strain>
    </source>
</reference>
<dbReference type="EMBL" id="HBHK01015674">
    <property type="protein sequence ID" value="CAD9688388.1"/>
    <property type="molecule type" value="Transcribed_RNA"/>
</dbReference>
<name>A0A7S2S3F1_9STRA</name>